<dbReference type="OrthoDB" id="993239at2759"/>
<dbReference type="InterPro" id="IPR002156">
    <property type="entry name" value="RNaseH_domain"/>
</dbReference>
<keyword evidence="3" id="KW-1185">Reference proteome</keyword>
<dbReference type="InterPro" id="IPR012337">
    <property type="entry name" value="RNaseH-like_sf"/>
</dbReference>
<evidence type="ECO:0000313" key="2">
    <source>
        <dbReference type="EMBL" id="MBA0811134.1"/>
    </source>
</evidence>
<dbReference type="Gene3D" id="3.30.420.10">
    <property type="entry name" value="Ribonuclease H-like superfamily/Ribonuclease H"/>
    <property type="match status" value="1"/>
</dbReference>
<dbReference type="SUPFAM" id="SSF53098">
    <property type="entry name" value="Ribonuclease H-like"/>
    <property type="match status" value="1"/>
</dbReference>
<gene>
    <name evidence="2" type="ORF">Gohar_003064</name>
</gene>
<dbReference type="PANTHER" id="PTHR47074:SF48">
    <property type="entry name" value="POLYNUCLEOTIDYL TRANSFERASE, RIBONUCLEASE H-LIKE SUPERFAMILY PROTEIN"/>
    <property type="match status" value="1"/>
</dbReference>
<organism evidence="2 3">
    <name type="scientific">Gossypium harknessii</name>
    <dbReference type="NCBI Taxonomy" id="34285"/>
    <lineage>
        <taxon>Eukaryota</taxon>
        <taxon>Viridiplantae</taxon>
        <taxon>Streptophyta</taxon>
        <taxon>Embryophyta</taxon>
        <taxon>Tracheophyta</taxon>
        <taxon>Spermatophyta</taxon>
        <taxon>Magnoliopsida</taxon>
        <taxon>eudicotyledons</taxon>
        <taxon>Gunneridae</taxon>
        <taxon>Pentapetalae</taxon>
        <taxon>rosids</taxon>
        <taxon>malvids</taxon>
        <taxon>Malvales</taxon>
        <taxon>Malvaceae</taxon>
        <taxon>Malvoideae</taxon>
        <taxon>Gossypium</taxon>
    </lineage>
</organism>
<dbReference type="InterPro" id="IPR052929">
    <property type="entry name" value="RNase_H-like_EbsB-rel"/>
</dbReference>
<dbReference type="GO" id="GO:0003676">
    <property type="term" value="F:nucleic acid binding"/>
    <property type="evidence" value="ECO:0007669"/>
    <property type="project" value="InterPro"/>
</dbReference>
<dbReference type="Proteomes" id="UP000593560">
    <property type="component" value="Unassembled WGS sequence"/>
</dbReference>
<proteinExistence type="predicted"/>
<evidence type="ECO:0000259" key="1">
    <source>
        <dbReference type="Pfam" id="PF13456"/>
    </source>
</evidence>
<dbReference type="Pfam" id="PF13456">
    <property type="entry name" value="RVT_3"/>
    <property type="match status" value="1"/>
</dbReference>
<dbReference type="GO" id="GO:0004523">
    <property type="term" value="F:RNA-DNA hybrid ribonuclease activity"/>
    <property type="evidence" value="ECO:0007669"/>
    <property type="project" value="InterPro"/>
</dbReference>
<sequence length="180" mass="20555">MALRILDKKAMENFITLIWNSWNNMNNFTFRGKEEAANKGKMGLGVIVRDENGFVLGGYGCAKDMTFNSEWAEMAIEEGVSLAKSLNLKRVQFESDNANIVNKINRRDQDITFLGECAIDIYEKLKSFENVVVTWAPRSSNKLPDFICKFVLSNNCIWNSDENYPKEIHDLVILEAIDES</sequence>
<dbReference type="PANTHER" id="PTHR47074">
    <property type="entry name" value="BNAC02G40300D PROTEIN"/>
    <property type="match status" value="1"/>
</dbReference>
<protein>
    <recommendedName>
        <fullName evidence="1">RNase H type-1 domain-containing protein</fullName>
    </recommendedName>
</protein>
<accession>A0A7J9HP26</accession>
<name>A0A7J9HP26_9ROSI</name>
<dbReference type="AlphaFoldDB" id="A0A7J9HP26"/>
<feature type="domain" description="RNase H type-1" evidence="1">
    <location>
        <begin position="38"/>
        <end position="149"/>
    </location>
</feature>
<dbReference type="CDD" id="cd06222">
    <property type="entry name" value="RNase_H_like"/>
    <property type="match status" value="1"/>
</dbReference>
<dbReference type="EMBL" id="JABFAD010000010">
    <property type="protein sequence ID" value="MBA0811134.1"/>
    <property type="molecule type" value="Genomic_DNA"/>
</dbReference>
<dbReference type="InterPro" id="IPR044730">
    <property type="entry name" value="RNase_H-like_dom_plant"/>
</dbReference>
<dbReference type="InterPro" id="IPR036397">
    <property type="entry name" value="RNaseH_sf"/>
</dbReference>
<reference evidence="2 3" key="1">
    <citation type="journal article" date="2019" name="Genome Biol. Evol.">
        <title>Insights into the evolution of the New World diploid cottons (Gossypium, subgenus Houzingenia) based on genome sequencing.</title>
        <authorList>
            <person name="Grover C.E."/>
            <person name="Arick M.A. 2nd"/>
            <person name="Thrash A."/>
            <person name="Conover J.L."/>
            <person name="Sanders W.S."/>
            <person name="Peterson D.G."/>
            <person name="Frelichowski J.E."/>
            <person name="Scheffler J.A."/>
            <person name="Scheffler B.E."/>
            <person name="Wendel J.F."/>
        </authorList>
    </citation>
    <scope>NUCLEOTIDE SEQUENCE [LARGE SCALE GENOMIC DNA]</scope>
    <source>
        <strain evidence="2">0</strain>
        <tissue evidence="2">Leaf</tissue>
    </source>
</reference>
<evidence type="ECO:0000313" key="3">
    <source>
        <dbReference type="Proteomes" id="UP000593560"/>
    </source>
</evidence>
<comment type="caution">
    <text evidence="2">The sequence shown here is derived from an EMBL/GenBank/DDBJ whole genome shotgun (WGS) entry which is preliminary data.</text>
</comment>